<proteinExistence type="predicted"/>
<dbReference type="OrthoDB" id="1425504at2"/>
<accession>A0A2S1LSX3</accession>
<dbReference type="KEGG" id="fki:FK004_16755"/>
<dbReference type="InterPro" id="IPR010982">
    <property type="entry name" value="Lambda_DNA-bd_dom_sf"/>
</dbReference>
<dbReference type="RefSeq" id="WP_108738263.1">
    <property type="nucleotide sequence ID" value="NZ_CP020919.1"/>
</dbReference>
<dbReference type="Proteomes" id="UP000244677">
    <property type="component" value="Chromosome"/>
</dbReference>
<dbReference type="GO" id="GO:0003677">
    <property type="term" value="F:DNA binding"/>
    <property type="evidence" value="ECO:0007669"/>
    <property type="project" value="InterPro"/>
</dbReference>
<dbReference type="Gene3D" id="1.10.260.40">
    <property type="entry name" value="lambda repressor-like DNA-binding domains"/>
    <property type="match status" value="1"/>
</dbReference>
<dbReference type="InterPro" id="IPR010744">
    <property type="entry name" value="Phage_CI_N"/>
</dbReference>
<keyword evidence="3" id="KW-1185">Reference proteome</keyword>
<sequence>MQVNNSLNANLIITRLKKSLKIKTDIELSQFLTIKPNTISTWKKRNSVDFNSIIAICELYEIDLNYLLLGKKFYKEMDSAHSTETVLVSKEILFQYILGTDKGLLDNLPRYNFPFVKSDATRAFQIMSNNMFPTLEENSFAICEEANIANLQDDKIYIIISRKKGMFVNRVKMISESDQSIQLINDNNPHARTLLFDLADIDELWKVKSVMSCDINNTSNLKYFNNKINTLESFVQKIKNSEKNYL</sequence>
<reference evidence="2 3" key="1">
    <citation type="submission" date="2017-04" db="EMBL/GenBank/DDBJ databases">
        <title>Complete genome sequence of Flavobacterium kingsejong AJ004.</title>
        <authorList>
            <person name="Lee P.C."/>
        </authorList>
    </citation>
    <scope>NUCLEOTIDE SEQUENCE [LARGE SCALE GENOMIC DNA]</scope>
    <source>
        <strain evidence="2 3">AJ004</strain>
    </source>
</reference>
<dbReference type="Pfam" id="PF07022">
    <property type="entry name" value="Phage_CI_repr"/>
    <property type="match status" value="1"/>
</dbReference>
<evidence type="ECO:0000259" key="1">
    <source>
        <dbReference type="Pfam" id="PF07022"/>
    </source>
</evidence>
<evidence type="ECO:0000313" key="3">
    <source>
        <dbReference type="Proteomes" id="UP000244677"/>
    </source>
</evidence>
<protein>
    <recommendedName>
        <fullName evidence="1">Bacteriophage CI repressor N-terminal domain-containing protein</fullName>
    </recommendedName>
</protein>
<organism evidence="2 3">
    <name type="scientific">Flavobacterium kingsejongi</name>
    <dbReference type="NCBI Taxonomy" id="1678728"/>
    <lineage>
        <taxon>Bacteria</taxon>
        <taxon>Pseudomonadati</taxon>
        <taxon>Bacteroidota</taxon>
        <taxon>Flavobacteriia</taxon>
        <taxon>Flavobacteriales</taxon>
        <taxon>Flavobacteriaceae</taxon>
        <taxon>Flavobacterium</taxon>
    </lineage>
</organism>
<gene>
    <name evidence="2" type="ORF">FK004_16755</name>
</gene>
<dbReference type="EMBL" id="CP020919">
    <property type="protein sequence ID" value="AWG26761.1"/>
    <property type="molecule type" value="Genomic_DNA"/>
</dbReference>
<evidence type="ECO:0000313" key="2">
    <source>
        <dbReference type="EMBL" id="AWG26761.1"/>
    </source>
</evidence>
<name>A0A2S1LSX3_9FLAO</name>
<dbReference type="GO" id="GO:0045892">
    <property type="term" value="P:negative regulation of DNA-templated transcription"/>
    <property type="evidence" value="ECO:0007669"/>
    <property type="project" value="InterPro"/>
</dbReference>
<dbReference type="AlphaFoldDB" id="A0A2S1LSX3"/>
<feature type="domain" description="Bacteriophage CI repressor N-terminal" evidence="1">
    <location>
        <begin position="12"/>
        <end position="72"/>
    </location>
</feature>